<organism evidence="1 2">
    <name type="scientific">Pleuronectes platessa</name>
    <name type="common">European plaice</name>
    <dbReference type="NCBI Taxonomy" id="8262"/>
    <lineage>
        <taxon>Eukaryota</taxon>
        <taxon>Metazoa</taxon>
        <taxon>Chordata</taxon>
        <taxon>Craniata</taxon>
        <taxon>Vertebrata</taxon>
        <taxon>Euteleostomi</taxon>
        <taxon>Actinopterygii</taxon>
        <taxon>Neopterygii</taxon>
        <taxon>Teleostei</taxon>
        <taxon>Neoteleostei</taxon>
        <taxon>Acanthomorphata</taxon>
        <taxon>Carangaria</taxon>
        <taxon>Pleuronectiformes</taxon>
        <taxon>Pleuronectoidei</taxon>
        <taxon>Pleuronectidae</taxon>
        <taxon>Pleuronectes</taxon>
    </lineage>
</organism>
<reference evidence="1" key="1">
    <citation type="submission" date="2020-03" db="EMBL/GenBank/DDBJ databases">
        <authorList>
            <person name="Weist P."/>
        </authorList>
    </citation>
    <scope>NUCLEOTIDE SEQUENCE</scope>
</reference>
<evidence type="ECO:0000313" key="2">
    <source>
        <dbReference type="Proteomes" id="UP001153269"/>
    </source>
</evidence>
<dbReference type="AlphaFoldDB" id="A0A9N7TVH2"/>
<comment type="caution">
    <text evidence="1">The sequence shown here is derived from an EMBL/GenBank/DDBJ whole genome shotgun (WGS) entry which is preliminary data.</text>
</comment>
<keyword evidence="2" id="KW-1185">Reference proteome</keyword>
<dbReference type="Proteomes" id="UP001153269">
    <property type="component" value="Unassembled WGS sequence"/>
</dbReference>
<gene>
    <name evidence="1" type="ORF">PLEPLA_LOCUS6264</name>
</gene>
<proteinExistence type="predicted"/>
<evidence type="ECO:0000313" key="1">
    <source>
        <dbReference type="EMBL" id="CAB1418438.1"/>
    </source>
</evidence>
<dbReference type="EMBL" id="CADEAL010000324">
    <property type="protein sequence ID" value="CAB1418438.1"/>
    <property type="molecule type" value="Genomic_DNA"/>
</dbReference>
<sequence length="137" mass="15255">MPAPSQVLTRGHPSLDLVTFNLNEDPFEVSQHHEIRPLLSVETCFSHSPGGHKFAERTGVHREDRSLRAPLCAVTDVYTRAALSSQKPLGFRYPRGCRWDICSYKLNSQRISSSVSPPAPDNPYAQMDEQPVIALLG</sequence>
<name>A0A9N7TVH2_PLEPL</name>
<accession>A0A9N7TVH2</accession>
<protein>
    <submittedName>
        <fullName evidence="1">Uncharacterized protein</fullName>
    </submittedName>
</protein>